<evidence type="ECO:0000313" key="1">
    <source>
        <dbReference type="EMBL" id="CAF1686451.1"/>
    </source>
</evidence>
<dbReference type="Proteomes" id="UP000663828">
    <property type="component" value="Unassembled WGS sequence"/>
</dbReference>
<dbReference type="AlphaFoldDB" id="A0A816HEY1"/>
<reference evidence="1" key="1">
    <citation type="submission" date="2021-02" db="EMBL/GenBank/DDBJ databases">
        <authorList>
            <person name="Nowell W R."/>
        </authorList>
    </citation>
    <scope>NUCLEOTIDE SEQUENCE</scope>
</reference>
<evidence type="ECO:0000313" key="2">
    <source>
        <dbReference type="Proteomes" id="UP000663828"/>
    </source>
</evidence>
<feature type="non-terminal residue" evidence="1">
    <location>
        <position position="1"/>
    </location>
</feature>
<keyword evidence="2" id="KW-1185">Reference proteome</keyword>
<proteinExistence type="predicted"/>
<gene>
    <name evidence="1" type="ORF">XAT740_LOCUS62043</name>
</gene>
<protein>
    <submittedName>
        <fullName evidence="1">Uncharacterized protein</fullName>
    </submittedName>
</protein>
<dbReference type="EMBL" id="CAJNOR010016977">
    <property type="protein sequence ID" value="CAF1686451.1"/>
    <property type="molecule type" value="Genomic_DNA"/>
</dbReference>
<organism evidence="1 2">
    <name type="scientific">Adineta ricciae</name>
    <name type="common">Rotifer</name>
    <dbReference type="NCBI Taxonomy" id="249248"/>
    <lineage>
        <taxon>Eukaryota</taxon>
        <taxon>Metazoa</taxon>
        <taxon>Spiralia</taxon>
        <taxon>Gnathifera</taxon>
        <taxon>Rotifera</taxon>
        <taxon>Eurotatoria</taxon>
        <taxon>Bdelloidea</taxon>
        <taxon>Adinetida</taxon>
        <taxon>Adinetidae</taxon>
        <taxon>Adineta</taxon>
    </lineage>
</organism>
<comment type="caution">
    <text evidence="1">The sequence shown here is derived from an EMBL/GenBank/DDBJ whole genome shotgun (WGS) entry which is preliminary data.</text>
</comment>
<name>A0A816HEY1_ADIRI</name>
<accession>A0A816HEY1</accession>
<sequence>SQFDILLAPVPLTRVQTLAIDVETSSLQHSRFPHLPHLIILRLCDVRQRKDAYKVYSSPFTFTCASHIRNKQLVCIRKYTERDIRSIIQSTERLETFVEHILLRLNTLRSLDLSQDFGMGLPLWDVNPIECRLSYLRLPLQCIQQLCKVMSLEKLSTTLEQVACGNANFKQRSLQ</sequence>